<gene>
    <name evidence="2" type="ORF">FOMG_01518</name>
</gene>
<evidence type="ECO:0000256" key="1">
    <source>
        <dbReference type="SAM" id="MobiDB-lite"/>
    </source>
</evidence>
<dbReference type="AlphaFoldDB" id="X0B788"/>
<proteinExistence type="predicted"/>
<dbReference type="HOGENOM" id="CLU_213142_1_2_1"/>
<accession>X0B788</accession>
<dbReference type="EMBL" id="JH659329">
    <property type="protein sequence ID" value="EXK48703.1"/>
    <property type="molecule type" value="Genomic_DNA"/>
</dbReference>
<dbReference type="VEuPathDB" id="FungiDB:FOMG_01518"/>
<reference evidence="2" key="1">
    <citation type="submission" date="2012-04" db="EMBL/GenBank/DDBJ databases">
        <title>The Genome Sequence of Fusarium oxysporum melonis.</title>
        <authorList>
            <consortium name="The Broad Institute Genome Sequencing Platform"/>
            <person name="Ma L.-J."/>
            <person name="Gale L.R."/>
            <person name="Schwartz D.C."/>
            <person name="Zhou S."/>
            <person name="Corby-Kistler H."/>
            <person name="Young S.K."/>
            <person name="Zeng Q."/>
            <person name="Gargeya S."/>
            <person name="Fitzgerald M."/>
            <person name="Haas B."/>
            <person name="Abouelleil A."/>
            <person name="Alvarado L."/>
            <person name="Arachchi H.M."/>
            <person name="Berlin A."/>
            <person name="Brown A."/>
            <person name="Chapman S.B."/>
            <person name="Chen Z."/>
            <person name="Dunbar C."/>
            <person name="Freedman E."/>
            <person name="Gearin G."/>
            <person name="Goldberg J."/>
            <person name="Griggs A."/>
            <person name="Gujja S."/>
            <person name="Heiman D."/>
            <person name="Howarth C."/>
            <person name="Larson L."/>
            <person name="Lui A."/>
            <person name="MacDonald P.J.P."/>
            <person name="Montmayeur A."/>
            <person name="Murphy C."/>
            <person name="Neiman D."/>
            <person name="Pearson M."/>
            <person name="Priest M."/>
            <person name="Roberts A."/>
            <person name="Saif S."/>
            <person name="Shea T."/>
            <person name="Shenoy N."/>
            <person name="Sisk P."/>
            <person name="Stolte C."/>
            <person name="Sykes S."/>
            <person name="Wortman J."/>
            <person name="Nusbaum C."/>
            <person name="Birren B."/>
        </authorList>
    </citation>
    <scope>NUCLEOTIDE SEQUENCE</scope>
    <source>
        <strain evidence="2">26406</strain>
    </source>
</reference>
<feature type="compositionally biased region" description="Basic and acidic residues" evidence="1">
    <location>
        <begin position="15"/>
        <end position="24"/>
    </location>
</feature>
<organism evidence="2">
    <name type="scientific">Fusarium oxysporum f. sp. melonis 26406</name>
    <dbReference type="NCBI Taxonomy" id="1089452"/>
    <lineage>
        <taxon>Eukaryota</taxon>
        <taxon>Fungi</taxon>
        <taxon>Dikarya</taxon>
        <taxon>Ascomycota</taxon>
        <taxon>Pezizomycotina</taxon>
        <taxon>Sordariomycetes</taxon>
        <taxon>Hypocreomycetidae</taxon>
        <taxon>Hypocreales</taxon>
        <taxon>Nectriaceae</taxon>
        <taxon>Fusarium</taxon>
        <taxon>Fusarium oxysporum species complex</taxon>
    </lineage>
</organism>
<dbReference type="Proteomes" id="UP000030703">
    <property type="component" value="Unassembled WGS sequence"/>
</dbReference>
<feature type="region of interest" description="Disordered" evidence="1">
    <location>
        <begin position="1"/>
        <end position="38"/>
    </location>
</feature>
<reference evidence="2" key="2">
    <citation type="submission" date="2012-05" db="EMBL/GenBank/DDBJ databases">
        <title>Annotation of the Genome Sequence of Fusarium oxysporum f. sp. melonis 26406.</title>
        <authorList>
            <consortium name="The Broad Institute Genomics Platform"/>
            <person name="Ma L.-J."/>
            <person name="Corby-Kistler H."/>
            <person name="Broz K."/>
            <person name="Gale L.R."/>
            <person name="Jonkers W."/>
            <person name="O'Donnell K."/>
            <person name="Ploetz R."/>
            <person name="Steinberg C."/>
            <person name="Schwartz D.C."/>
            <person name="VanEtten H."/>
            <person name="Zhou S."/>
            <person name="Young S.K."/>
            <person name="Zeng Q."/>
            <person name="Gargeya S."/>
            <person name="Fitzgerald M."/>
            <person name="Abouelleil A."/>
            <person name="Alvarado L."/>
            <person name="Chapman S.B."/>
            <person name="Gainer-Dewar J."/>
            <person name="Goldberg J."/>
            <person name="Griggs A."/>
            <person name="Gujja S."/>
            <person name="Hansen M."/>
            <person name="Howarth C."/>
            <person name="Imamovic A."/>
            <person name="Ireland A."/>
            <person name="Larimer J."/>
            <person name="McCowan C."/>
            <person name="Murphy C."/>
            <person name="Pearson M."/>
            <person name="Poon T.W."/>
            <person name="Priest M."/>
            <person name="Roberts A."/>
            <person name="Saif S."/>
            <person name="Shea T."/>
            <person name="Sykes S."/>
            <person name="Wortman J."/>
            <person name="Nusbaum C."/>
            <person name="Birren B."/>
        </authorList>
    </citation>
    <scope>NUCLEOTIDE SEQUENCE</scope>
    <source>
        <strain evidence="2">26406</strain>
    </source>
</reference>
<evidence type="ECO:0000313" key="2">
    <source>
        <dbReference type="EMBL" id="EXK48703.1"/>
    </source>
</evidence>
<name>X0B788_FUSOX</name>
<sequence length="38" mass="4152">MTGTGGSKRQGKGSKTQDRDETSRARKGKARFKANPEQ</sequence>
<protein>
    <submittedName>
        <fullName evidence="2">Uncharacterized protein</fullName>
    </submittedName>
</protein>